<evidence type="ECO:0000313" key="7">
    <source>
        <dbReference type="EMBL" id="PSO09287.1"/>
    </source>
</evidence>
<feature type="transmembrane region" description="Helical" evidence="6">
    <location>
        <begin position="20"/>
        <end position="38"/>
    </location>
</feature>
<organism evidence="7 8">
    <name type="scientific">Candidatus Marsarchaeota G2 archaeon BE_D</name>
    <dbReference type="NCBI Taxonomy" id="1978158"/>
    <lineage>
        <taxon>Archaea</taxon>
        <taxon>Candidatus Marsarchaeota</taxon>
        <taxon>Candidatus Marsarchaeota group 2</taxon>
    </lineage>
</organism>
<dbReference type="PANTHER" id="PTHR13353:SF5">
    <property type="entry name" value="TRANSMEMBRANE PROTEIN 19"/>
    <property type="match status" value="1"/>
</dbReference>
<keyword evidence="3 6" id="KW-0812">Transmembrane</keyword>
<feature type="transmembrane region" description="Helical" evidence="6">
    <location>
        <begin position="175"/>
        <end position="203"/>
    </location>
</feature>
<dbReference type="PANTHER" id="PTHR13353">
    <property type="entry name" value="TRANSMEMBRANE PROTEIN 19"/>
    <property type="match status" value="1"/>
</dbReference>
<dbReference type="Pfam" id="PF01940">
    <property type="entry name" value="DUF92"/>
    <property type="match status" value="1"/>
</dbReference>
<feature type="transmembrane region" description="Helical" evidence="6">
    <location>
        <begin position="223"/>
        <end position="243"/>
    </location>
</feature>
<accession>A0A2R6CEG6</accession>
<dbReference type="AlphaFoldDB" id="A0A2R6CEG6"/>
<comment type="caution">
    <text evidence="7">The sequence shown here is derived from an EMBL/GenBank/DDBJ whole genome shotgun (WGS) entry which is preliminary data.</text>
</comment>
<sequence length="300" mass="30936">MNPTLAQQKNMCANLIAKMLEYLLVSALMVGVSAPVAYKVRFLDGLGTLTACILGLAVGFTMGPVFLGVLIIFLTVNSLFTKMGYVKKALLGAAEPKGGARTWRSVVANGLSATIFAVLSILFYREILVVGFMSAIAAASADTASTEVGLLSGSKPRLITNLSSVEPGVSGGVTAIGLVGGAIGAISIGIIGLYVVHAIYGFLQLRLLASNDPFIPTSGITRYALAISVGGFCGTVLDSVLGATLQAKYVCGVCSKKTERAEHCGTKSTLIGGVKHLDNDTVNVLATFLGAIIGVLLFLA</sequence>
<dbReference type="Proteomes" id="UP000242015">
    <property type="component" value="Unassembled WGS sequence"/>
</dbReference>
<evidence type="ECO:0000256" key="3">
    <source>
        <dbReference type="ARBA" id="ARBA00022692"/>
    </source>
</evidence>
<protein>
    <recommendedName>
        <fullName evidence="9">TIGR00297 family protein</fullName>
    </recommendedName>
</protein>
<proteinExistence type="inferred from homology"/>
<dbReference type="GO" id="GO:0016020">
    <property type="term" value="C:membrane"/>
    <property type="evidence" value="ECO:0007669"/>
    <property type="project" value="UniProtKB-SubCell"/>
</dbReference>
<name>A0A2R6CEG6_9ARCH</name>
<evidence type="ECO:0000256" key="2">
    <source>
        <dbReference type="ARBA" id="ARBA00009012"/>
    </source>
</evidence>
<comment type="subcellular location">
    <subcellularLocation>
        <location evidence="1">Membrane</location>
        <topology evidence="1">Multi-pass membrane protein</topology>
    </subcellularLocation>
</comment>
<keyword evidence="5 6" id="KW-0472">Membrane</keyword>
<feature type="transmembrane region" description="Helical" evidence="6">
    <location>
        <begin position="106"/>
        <end position="124"/>
    </location>
</feature>
<dbReference type="EMBL" id="NEXF01000011">
    <property type="protein sequence ID" value="PSO09287.1"/>
    <property type="molecule type" value="Genomic_DNA"/>
</dbReference>
<comment type="similarity">
    <text evidence="2">Belongs to the TMEM19 family.</text>
</comment>
<keyword evidence="4 6" id="KW-1133">Transmembrane helix</keyword>
<feature type="transmembrane region" description="Helical" evidence="6">
    <location>
        <begin position="282"/>
        <end position="299"/>
    </location>
</feature>
<evidence type="ECO:0000256" key="5">
    <source>
        <dbReference type="ARBA" id="ARBA00023136"/>
    </source>
</evidence>
<reference evidence="7 8" key="1">
    <citation type="submission" date="2017-04" db="EMBL/GenBank/DDBJ databases">
        <title>Novel microbial lineages endemic to geothermal iron-oxide mats fill important gaps in the evolutionary history of Archaea.</title>
        <authorList>
            <person name="Jay Z.J."/>
            <person name="Beam J.P."/>
            <person name="Dlakic M."/>
            <person name="Rusch D.B."/>
            <person name="Kozubal M.A."/>
            <person name="Inskeep W.P."/>
        </authorList>
    </citation>
    <scope>NUCLEOTIDE SEQUENCE [LARGE SCALE GENOMIC DNA]</scope>
    <source>
        <strain evidence="7">BE_D</strain>
    </source>
</reference>
<evidence type="ECO:0000313" key="8">
    <source>
        <dbReference type="Proteomes" id="UP000242015"/>
    </source>
</evidence>
<evidence type="ECO:0000256" key="6">
    <source>
        <dbReference type="SAM" id="Phobius"/>
    </source>
</evidence>
<feature type="transmembrane region" description="Helical" evidence="6">
    <location>
        <begin position="53"/>
        <end position="80"/>
    </location>
</feature>
<evidence type="ECO:0000256" key="4">
    <source>
        <dbReference type="ARBA" id="ARBA00022989"/>
    </source>
</evidence>
<dbReference type="InterPro" id="IPR002794">
    <property type="entry name" value="DUF92_TMEM19"/>
</dbReference>
<gene>
    <name evidence="7" type="ORF">B9Q04_01200</name>
</gene>
<evidence type="ECO:0008006" key="9">
    <source>
        <dbReference type="Google" id="ProtNLM"/>
    </source>
</evidence>
<evidence type="ECO:0000256" key="1">
    <source>
        <dbReference type="ARBA" id="ARBA00004141"/>
    </source>
</evidence>